<name>A0A914NWV7_MELIC</name>
<dbReference type="WBParaSite" id="Minc3s08602g42416">
    <property type="protein sequence ID" value="Minc3s08602g42416"/>
    <property type="gene ID" value="Minc3s08602g42416"/>
</dbReference>
<evidence type="ECO:0000313" key="2">
    <source>
        <dbReference type="WBParaSite" id="Minc3s08602g42416"/>
    </source>
</evidence>
<accession>A0A914NWV7</accession>
<keyword evidence="1" id="KW-1185">Reference proteome</keyword>
<proteinExistence type="predicted"/>
<dbReference type="AlphaFoldDB" id="A0A914NWV7"/>
<organism evidence="1 2">
    <name type="scientific">Meloidogyne incognita</name>
    <name type="common">Southern root-knot nematode worm</name>
    <name type="synonym">Oxyuris incognita</name>
    <dbReference type="NCBI Taxonomy" id="6306"/>
    <lineage>
        <taxon>Eukaryota</taxon>
        <taxon>Metazoa</taxon>
        <taxon>Ecdysozoa</taxon>
        <taxon>Nematoda</taxon>
        <taxon>Chromadorea</taxon>
        <taxon>Rhabditida</taxon>
        <taxon>Tylenchina</taxon>
        <taxon>Tylenchomorpha</taxon>
        <taxon>Tylenchoidea</taxon>
        <taxon>Meloidogynidae</taxon>
        <taxon>Meloidogyninae</taxon>
        <taxon>Meloidogyne</taxon>
        <taxon>Meloidogyne incognita group</taxon>
    </lineage>
</organism>
<evidence type="ECO:0000313" key="1">
    <source>
        <dbReference type="Proteomes" id="UP000887563"/>
    </source>
</evidence>
<protein>
    <submittedName>
        <fullName evidence="2">Candidate secreted effector</fullName>
    </submittedName>
</protein>
<sequence>MIMKMLGVGRMLRKLFTEDEQQIPFIGNDINNYVTLLPTQNFPSQEISSNSLLDGGGNVAAGDCSSTSNCQSESIEGCGGENGGCVIDNNNVNILPSPNNNKHFFNEKLICGSCSCSVCQCSRLFRIFFSDILFFIQFSV</sequence>
<reference evidence="2" key="1">
    <citation type="submission" date="2022-11" db="UniProtKB">
        <authorList>
            <consortium name="WormBaseParasite"/>
        </authorList>
    </citation>
    <scope>IDENTIFICATION</scope>
</reference>
<dbReference type="Proteomes" id="UP000887563">
    <property type="component" value="Unplaced"/>
</dbReference>